<keyword evidence="3" id="KW-1185">Reference proteome</keyword>
<accession>A0A0E0D8S0</accession>
<dbReference type="Gramene" id="OMERI03G35750.1">
    <property type="protein sequence ID" value="OMERI03G35750.1"/>
    <property type="gene ID" value="OMERI03G35750"/>
</dbReference>
<feature type="compositionally biased region" description="Polar residues" evidence="1">
    <location>
        <begin position="196"/>
        <end position="205"/>
    </location>
</feature>
<dbReference type="Proteomes" id="UP000008021">
    <property type="component" value="Chromosome 3"/>
</dbReference>
<feature type="region of interest" description="Disordered" evidence="1">
    <location>
        <begin position="84"/>
        <end position="124"/>
    </location>
</feature>
<feature type="compositionally biased region" description="Polar residues" evidence="1">
    <location>
        <begin position="103"/>
        <end position="119"/>
    </location>
</feature>
<proteinExistence type="predicted"/>
<dbReference type="eggNOG" id="ENOG502R5NU">
    <property type="taxonomic scope" value="Eukaryota"/>
</dbReference>
<feature type="compositionally biased region" description="Low complexity" evidence="1">
    <location>
        <begin position="160"/>
        <end position="174"/>
    </location>
</feature>
<reference evidence="2" key="1">
    <citation type="submission" date="2015-04" db="UniProtKB">
        <authorList>
            <consortium name="EnsemblPlants"/>
        </authorList>
    </citation>
    <scope>IDENTIFICATION</scope>
</reference>
<feature type="region of interest" description="Disordered" evidence="1">
    <location>
        <begin position="141"/>
        <end position="205"/>
    </location>
</feature>
<evidence type="ECO:0000313" key="3">
    <source>
        <dbReference type="Proteomes" id="UP000008021"/>
    </source>
</evidence>
<protein>
    <submittedName>
        <fullName evidence="2">Uncharacterized protein</fullName>
    </submittedName>
</protein>
<name>A0A0E0D8S0_9ORYZ</name>
<dbReference type="EnsemblPlants" id="OMERI03G35750.1">
    <property type="protein sequence ID" value="OMERI03G35750.1"/>
    <property type="gene ID" value="OMERI03G35750"/>
</dbReference>
<dbReference type="AlphaFoldDB" id="A0A0E0D8S0"/>
<evidence type="ECO:0000256" key="1">
    <source>
        <dbReference type="SAM" id="MobiDB-lite"/>
    </source>
</evidence>
<organism evidence="2">
    <name type="scientific">Oryza meridionalis</name>
    <dbReference type="NCBI Taxonomy" id="40149"/>
    <lineage>
        <taxon>Eukaryota</taxon>
        <taxon>Viridiplantae</taxon>
        <taxon>Streptophyta</taxon>
        <taxon>Embryophyta</taxon>
        <taxon>Tracheophyta</taxon>
        <taxon>Spermatophyta</taxon>
        <taxon>Magnoliopsida</taxon>
        <taxon>Liliopsida</taxon>
        <taxon>Poales</taxon>
        <taxon>Poaceae</taxon>
        <taxon>BOP clade</taxon>
        <taxon>Oryzoideae</taxon>
        <taxon>Oryzeae</taxon>
        <taxon>Oryzinae</taxon>
        <taxon>Oryza</taxon>
    </lineage>
</organism>
<sequence length="313" mass="33644">MNKDAHKHLGVIKFHSCLVPPMNMRELVTRMKIQLFKLKKISQADYSRVLKGLLYPPDWEDLILRYRDLIVMYNSRGRWSQTNNQIPPAGLGQSQLPVGLAQGQGQPQPSSRLGQSQGLVNAMSGLPLPPKVNKGKGVAWAQGKATSTATTVPPVPIKPQPHAGLAQGQGQPQPSTRLGQSQGLVNAMSGLPLPPQSNKGQATGTAATVPIKGQVPFQGSNKQTGATNMDDKGVEFAALHGSRIITRCPSKHCVTWCPYNDKRKCSPGPKSCCSNSNYCPCPAICGEPCHCLSICCEPSLATVTKGQVQRSEH</sequence>
<feature type="compositionally biased region" description="Polar residues" evidence="1">
    <location>
        <begin position="175"/>
        <end position="184"/>
    </location>
</feature>
<reference evidence="2" key="2">
    <citation type="submission" date="2018-05" db="EMBL/GenBank/DDBJ databases">
        <title>OmerRS3 (Oryza meridionalis Reference Sequence Version 3).</title>
        <authorList>
            <person name="Zhang J."/>
            <person name="Kudrna D."/>
            <person name="Lee S."/>
            <person name="Talag J."/>
            <person name="Welchert J."/>
            <person name="Wing R.A."/>
        </authorList>
    </citation>
    <scope>NUCLEOTIDE SEQUENCE [LARGE SCALE GENOMIC DNA]</scope>
    <source>
        <strain evidence="2">cv. OR44</strain>
    </source>
</reference>
<evidence type="ECO:0000313" key="2">
    <source>
        <dbReference type="EnsemblPlants" id="OMERI03G35750.1"/>
    </source>
</evidence>
<dbReference type="HOGENOM" id="CLU_889597_0_0_1"/>
<feature type="compositionally biased region" description="Polar residues" evidence="1">
    <location>
        <begin position="84"/>
        <end position="96"/>
    </location>
</feature>